<protein>
    <submittedName>
        <fullName evidence="2">MSMEG_0569 family flavin-dependent oxidoreductase</fullName>
    </submittedName>
</protein>
<dbReference type="SUPFAM" id="SSF51905">
    <property type="entry name" value="FAD/NAD(P)-binding domain"/>
    <property type="match status" value="1"/>
</dbReference>
<keyword evidence="1" id="KW-0560">Oxidoreductase</keyword>
<gene>
    <name evidence="2" type="ORF">ACFP1K_14780</name>
</gene>
<dbReference type="Pfam" id="PF13738">
    <property type="entry name" value="Pyr_redox_3"/>
    <property type="match status" value="1"/>
</dbReference>
<organism evidence="2 3">
    <name type="scientific">Sphaerisporangium aureirubrum</name>
    <dbReference type="NCBI Taxonomy" id="1544736"/>
    <lineage>
        <taxon>Bacteria</taxon>
        <taxon>Bacillati</taxon>
        <taxon>Actinomycetota</taxon>
        <taxon>Actinomycetes</taxon>
        <taxon>Streptosporangiales</taxon>
        <taxon>Streptosporangiaceae</taxon>
        <taxon>Sphaerisporangium</taxon>
    </lineage>
</organism>
<dbReference type="Proteomes" id="UP001596137">
    <property type="component" value="Unassembled WGS sequence"/>
</dbReference>
<accession>A0ABW1NHQ3</accession>
<reference evidence="3" key="1">
    <citation type="journal article" date="2019" name="Int. J. Syst. Evol. Microbiol.">
        <title>The Global Catalogue of Microorganisms (GCM) 10K type strain sequencing project: providing services to taxonomists for standard genome sequencing and annotation.</title>
        <authorList>
            <consortium name="The Broad Institute Genomics Platform"/>
            <consortium name="The Broad Institute Genome Sequencing Center for Infectious Disease"/>
            <person name="Wu L."/>
            <person name="Ma J."/>
        </authorList>
    </citation>
    <scope>NUCLEOTIDE SEQUENCE [LARGE SCALE GENOMIC DNA]</scope>
    <source>
        <strain evidence="3">JCM 30346</strain>
    </source>
</reference>
<dbReference type="PANTHER" id="PTHR43539:SF78">
    <property type="entry name" value="FLAVIN-CONTAINING MONOOXYGENASE"/>
    <property type="match status" value="1"/>
</dbReference>
<proteinExistence type="predicted"/>
<evidence type="ECO:0000313" key="3">
    <source>
        <dbReference type="Proteomes" id="UP001596137"/>
    </source>
</evidence>
<keyword evidence="3" id="KW-1185">Reference proteome</keyword>
<dbReference type="InterPro" id="IPR024000">
    <property type="entry name" value="CHP04046_FMN-dependent"/>
</dbReference>
<dbReference type="PRINTS" id="PR00411">
    <property type="entry name" value="PNDRDTASEI"/>
</dbReference>
<dbReference type="RefSeq" id="WP_380752425.1">
    <property type="nucleotide sequence ID" value="NZ_JBHSRF010000017.1"/>
</dbReference>
<sequence length="430" mass="46937">MSGRRHAVVVIGAGQAGLSMSHCLTRRGVDHVVLERDRVGHEWRARRWDSFCLVTPNWQCRLPGFPYAGTDPDGFMRRDEIVRYLEDYAASFGPPVLEGVTATRLTASGTGFELETGAGTIGAGQVVVATGPYQEPVIPRMAERIPPGVTQIHSGDYRDPGALPPGEVLVVGSGQSGCQIAEDLHLAGRRVHLAVGSAPRVSRFYRGRDVVAWLDLMGYYERPIESFADHDAIRARANHYVTGRDGGRDIDLRAFARDGMRLYGRLAGVGDGRFTFGGGLERDLDHADAVSDGVKDSIDAFVADHGIQAPAEPRYVPVWRPEGTPDHLDTARVAAVVWCTGFRRDYRWIRVPVFDGTGYPSHHRGVTRVPGLYFLGLPWLHTWGSGRFSGVAADAEHLARHIGSSGHHAPRPAAAPSGHHYFVHPELLGT</sequence>
<name>A0ABW1NHQ3_9ACTN</name>
<comment type="caution">
    <text evidence="2">The sequence shown here is derived from an EMBL/GenBank/DDBJ whole genome shotgun (WGS) entry which is preliminary data.</text>
</comment>
<dbReference type="PANTHER" id="PTHR43539">
    <property type="entry name" value="FLAVIN-BINDING MONOOXYGENASE-LIKE PROTEIN (AFU_ORTHOLOGUE AFUA_4G09220)"/>
    <property type="match status" value="1"/>
</dbReference>
<dbReference type="SUPFAM" id="SSF51971">
    <property type="entry name" value="Nucleotide-binding domain"/>
    <property type="match status" value="1"/>
</dbReference>
<dbReference type="NCBIfam" id="TIGR04046">
    <property type="entry name" value="MSMEG_0569_nitr"/>
    <property type="match status" value="1"/>
</dbReference>
<dbReference type="EMBL" id="JBHSRF010000017">
    <property type="protein sequence ID" value="MFC6082428.1"/>
    <property type="molecule type" value="Genomic_DNA"/>
</dbReference>
<dbReference type="InterPro" id="IPR050982">
    <property type="entry name" value="Auxin_biosynth/cation_transpt"/>
</dbReference>
<dbReference type="InterPro" id="IPR036188">
    <property type="entry name" value="FAD/NAD-bd_sf"/>
</dbReference>
<evidence type="ECO:0000256" key="1">
    <source>
        <dbReference type="ARBA" id="ARBA00023002"/>
    </source>
</evidence>
<evidence type="ECO:0000313" key="2">
    <source>
        <dbReference type="EMBL" id="MFC6082428.1"/>
    </source>
</evidence>
<dbReference type="Gene3D" id="3.50.50.60">
    <property type="entry name" value="FAD/NAD(P)-binding domain"/>
    <property type="match status" value="2"/>
</dbReference>